<dbReference type="CDD" id="cd06582">
    <property type="entry name" value="TM_PBP1_LivH_like"/>
    <property type="match status" value="1"/>
</dbReference>
<feature type="transmembrane region" description="Helical" evidence="6">
    <location>
        <begin position="591"/>
        <end position="612"/>
    </location>
</feature>
<feature type="transmembrane region" description="Helical" evidence="6">
    <location>
        <begin position="467"/>
        <end position="486"/>
    </location>
</feature>
<evidence type="ECO:0000313" key="7">
    <source>
        <dbReference type="EMBL" id="GAA0617658.1"/>
    </source>
</evidence>
<evidence type="ECO:0000256" key="1">
    <source>
        <dbReference type="ARBA" id="ARBA00004651"/>
    </source>
</evidence>
<sequence>MYTVIDNLLPFIVTGLSTGSVFAIAAMGLVLTYKTSGVFNFGHGALAAAGAYVTWDLWVQRGWPWPLALLTAVAAVGIVGGFVLERVAVGLADKPAALRVVATVGVLLAVQAALTIHYGSASIPMDYFLPSETVEVGSVNIRYEQMIVFVVALGCAVGLALFFRRTRLGVSMQGVVDDPALLGLQAVSPIRVRRSAWMIGSCFAAFSGALLAPTLNLDATLLTLLVVQAFGAAAIGRFDSLPLVYAGGLAIGVGQEVTKYVVSKDFLVDNVDPQLLQPLPSNVPFLVLFVVLVVARRSAFPERGAKVVKRERPPRPMPRQVVTGGATAALVLLVLVPALVSGSRMPLYSTGLAYVVLFASLHLLVRTSGQVSLCQMAFAAIGAAASVHAQDAGAPFLLAVLIAGLIALPVGAFISLPAVKLSGVYLAIATFGFGILVERIFFPSDLMFGAQQSQSAPRPGWAEGDTAYYYVVLTVALLAVGSLVLVHRSRLGRLLRALADSPAAVVAHGTRANVLRLFAFCFSAFLAGVSGAVLVPVTGSASGLSFNFGVSLMLLAVLILAGRRPLVAPFVGAAAMIVVPGYVTNAEALEYLPIVFGVSAVLLATGALERGWAAATTTRRMAARPAVGPARARAADLAEAAETPELVGAR</sequence>
<dbReference type="PANTHER" id="PTHR30482:SF1">
    <property type="entry name" value="BRANCHED-CHAIN AMINO ACID TRANSPORT PERMEASE PROTEIN LIVM-RELATED"/>
    <property type="match status" value="1"/>
</dbReference>
<proteinExistence type="predicted"/>
<dbReference type="InterPro" id="IPR001851">
    <property type="entry name" value="ABC_transp_permease"/>
</dbReference>
<dbReference type="PANTHER" id="PTHR30482">
    <property type="entry name" value="HIGH-AFFINITY BRANCHED-CHAIN AMINO ACID TRANSPORT SYSTEM PERMEASE"/>
    <property type="match status" value="1"/>
</dbReference>
<comment type="subcellular location">
    <subcellularLocation>
        <location evidence="1">Cell membrane</location>
        <topology evidence="1">Multi-pass membrane protein</topology>
    </subcellularLocation>
</comment>
<feature type="transmembrane region" description="Helical" evidence="6">
    <location>
        <begin position="543"/>
        <end position="561"/>
    </location>
</feature>
<comment type="caution">
    <text evidence="7">The sequence shown here is derived from an EMBL/GenBank/DDBJ whole genome shotgun (WGS) entry which is preliminary data.</text>
</comment>
<gene>
    <name evidence="7" type="ORF">GCM10009547_19920</name>
</gene>
<feature type="transmembrane region" description="Helical" evidence="6">
    <location>
        <begin position="67"/>
        <end position="84"/>
    </location>
</feature>
<feature type="transmembrane region" description="Helical" evidence="6">
    <location>
        <begin position="12"/>
        <end position="31"/>
    </location>
</feature>
<feature type="transmembrane region" description="Helical" evidence="6">
    <location>
        <begin position="517"/>
        <end position="537"/>
    </location>
</feature>
<accession>A0ABP3RUR8</accession>
<feature type="transmembrane region" description="Helical" evidence="6">
    <location>
        <begin position="423"/>
        <end position="442"/>
    </location>
</feature>
<evidence type="ECO:0000256" key="3">
    <source>
        <dbReference type="ARBA" id="ARBA00022692"/>
    </source>
</evidence>
<dbReference type="EMBL" id="BAAAHE010000014">
    <property type="protein sequence ID" value="GAA0617658.1"/>
    <property type="molecule type" value="Genomic_DNA"/>
</dbReference>
<keyword evidence="8" id="KW-1185">Reference proteome</keyword>
<keyword evidence="4 6" id="KW-1133">Transmembrane helix</keyword>
<protein>
    <submittedName>
        <fullName evidence="7">Uncharacterized protein</fullName>
    </submittedName>
</protein>
<feature type="transmembrane region" description="Helical" evidence="6">
    <location>
        <begin position="96"/>
        <end position="118"/>
    </location>
</feature>
<feature type="transmembrane region" description="Helical" evidence="6">
    <location>
        <begin position="566"/>
        <end position="585"/>
    </location>
</feature>
<evidence type="ECO:0000313" key="8">
    <source>
        <dbReference type="Proteomes" id="UP001500957"/>
    </source>
</evidence>
<dbReference type="Proteomes" id="UP001500957">
    <property type="component" value="Unassembled WGS sequence"/>
</dbReference>
<name>A0ABP3RUR8_9ACTN</name>
<evidence type="ECO:0000256" key="4">
    <source>
        <dbReference type="ARBA" id="ARBA00022989"/>
    </source>
</evidence>
<feature type="transmembrane region" description="Helical" evidence="6">
    <location>
        <begin position="195"/>
        <end position="213"/>
    </location>
</feature>
<feature type="transmembrane region" description="Helical" evidence="6">
    <location>
        <begin position="346"/>
        <end position="365"/>
    </location>
</feature>
<feature type="transmembrane region" description="Helical" evidence="6">
    <location>
        <begin position="146"/>
        <end position="163"/>
    </location>
</feature>
<evidence type="ECO:0000256" key="2">
    <source>
        <dbReference type="ARBA" id="ARBA00022475"/>
    </source>
</evidence>
<feature type="transmembrane region" description="Helical" evidence="6">
    <location>
        <begin position="372"/>
        <end position="390"/>
    </location>
</feature>
<evidence type="ECO:0000256" key="5">
    <source>
        <dbReference type="ARBA" id="ARBA00023136"/>
    </source>
</evidence>
<feature type="transmembrane region" description="Helical" evidence="6">
    <location>
        <begin position="282"/>
        <end position="300"/>
    </location>
</feature>
<dbReference type="InterPro" id="IPR043428">
    <property type="entry name" value="LivM-like"/>
</dbReference>
<keyword evidence="3 6" id="KW-0812">Transmembrane</keyword>
<keyword evidence="2" id="KW-1003">Cell membrane</keyword>
<evidence type="ECO:0000256" key="6">
    <source>
        <dbReference type="SAM" id="Phobius"/>
    </source>
</evidence>
<reference evidence="8" key="1">
    <citation type="journal article" date="2019" name="Int. J. Syst. Evol. Microbiol.">
        <title>The Global Catalogue of Microorganisms (GCM) 10K type strain sequencing project: providing services to taxonomists for standard genome sequencing and annotation.</title>
        <authorList>
            <consortium name="The Broad Institute Genomics Platform"/>
            <consortium name="The Broad Institute Genome Sequencing Center for Infectious Disease"/>
            <person name="Wu L."/>
            <person name="Ma J."/>
        </authorList>
    </citation>
    <scope>NUCLEOTIDE SEQUENCE [LARGE SCALE GENOMIC DNA]</scope>
    <source>
        <strain evidence="8">JCM 10671</strain>
    </source>
</reference>
<keyword evidence="5 6" id="KW-0472">Membrane</keyword>
<feature type="transmembrane region" description="Helical" evidence="6">
    <location>
        <begin position="38"/>
        <end position="55"/>
    </location>
</feature>
<organism evidence="7 8">
    <name type="scientific">Sporichthya brevicatena</name>
    <dbReference type="NCBI Taxonomy" id="171442"/>
    <lineage>
        <taxon>Bacteria</taxon>
        <taxon>Bacillati</taxon>
        <taxon>Actinomycetota</taxon>
        <taxon>Actinomycetes</taxon>
        <taxon>Sporichthyales</taxon>
        <taxon>Sporichthyaceae</taxon>
        <taxon>Sporichthya</taxon>
    </lineage>
</organism>
<dbReference type="Pfam" id="PF02653">
    <property type="entry name" value="BPD_transp_2"/>
    <property type="match status" value="2"/>
</dbReference>
<feature type="transmembrane region" description="Helical" evidence="6">
    <location>
        <begin position="321"/>
        <end position="340"/>
    </location>
</feature>
<feature type="transmembrane region" description="Helical" evidence="6">
    <location>
        <begin position="396"/>
        <end position="416"/>
    </location>
</feature>
<dbReference type="CDD" id="cd06581">
    <property type="entry name" value="TM_PBP1_LivM_like"/>
    <property type="match status" value="1"/>
</dbReference>